<accession>A0A246FCT9</accession>
<organism evidence="2 3">
    <name type="scientific">Pseudomonas nitroreducens</name>
    <dbReference type="NCBI Taxonomy" id="46680"/>
    <lineage>
        <taxon>Bacteria</taxon>
        <taxon>Pseudomonadati</taxon>
        <taxon>Pseudomonadota</taxon>
        <taxon>Gammaproteobacteria</taxon>
        <taxon>Pseudomonadales</taxon>
        <taxon>Pseudomonadaceae</taxon>
        <taxon>Pseudomonas</taxon>
    </lineage>
</organism>
<evidence type="ECO:0000313" key="2">
    <source>
        <dbReference type="EMBL" id="OWP52124.1"/>
    </source>
</evidence>
<dbReference type="InterPro" id="IPR029058">
    <property type="entry name" value="AB_hydrolase_fold"/>
</dbReference>
<evidence type="ECO:0000313" key="3">
    <source>
        <dbReference type="Proteomes" id="UP000198145"/>
    </source>
</evidence>
<dbReference type="Pfam" id="PF00561">
    <property type="entry name" value="Abhydrolase_1"/>
    <property type="match status" value="1"/>
</dbReference>
<dbReference type="Gene3D" id="3.40.50.1820">
    <property type="entry name" value="alpha/beta hydrolase"/>
    <property type="match status" value="1"/>
</dbReference>
<comment type="caution">
    <text evidence="2">The sequence shown here is derived from an EMBL/GenBank/DDBJ whole genome shotgun (WGS) entry which is preliminary data.</text>
</comment>
<gene>
    <name evidence="2" type="ORF">CEG18_07660</name>
</gene>
<feature type="domain" description="AB hydrolase-1" evidence="1">
    <location>
        <begin position="64"/>
        <end position="294"/>
    </location>
</feature>
<dbReference type="AlphaFoldDB" id="A0A246FCT9"/>
<dbReference type="InterPro" id="IPR000073">
    <property type="entry name" value="AB_hydrolase_1"/>
</dbReference>
<dbReference type="EMBL" id="NJBA01000002">
    <property type="protein sequence ID" value="OWP52124.1"/>
    <property type="molecule type" value="Genomic_DNA"/>
</dbReference>
<dbReference type="GO" id="GO:0046464">
    <property type="term" value="P:acylglycerol catabolic process"/>
    <property type="evidence" value="ECO:0007669"/>
    <property type="project" value="TreeGrafter"/>
</dbReference>
<reference evidence="2 3" key="1">
    <citation type="submission" date="2017-06" db="EMBL/GenBank/DDBJ databases">
        <title>Draft genome of Pseudomonas nitroreducens DF05.</title>
        <authorList>
            <person name="Iyer R."/>
        </authorList>
    </citation>
    <scope>NUCLEOTIDE SEQUENCE [LARGE SCALE GENOMIC DNA]</scope>
    <source>
        <strain evidence="2 3">DF05</strain>
    </source>
</reference>
<evidence type="ECO:0000259" key="1">
    <source>
        <dbReference type="Pfam" id="PF00561"/>
    </source>
</evidence>
<keyword evidence="2" id="KW-0378">Hydrolase</keyword>
<dbReference type="GO" id="GO:0016020">
    <property type="term" value="C:membrane"/>
    <property type="evidence" value="ECO:0007669"/>
    <property type="project" value="TreeGrafter"/>
</dbReference>
<dbReference type="PANTHER" id="PTHR43798:SF5">
    <property type="entry name" value="MONOACYLGLYCEROL LIPASE ABHD6"/>
    <property type="match status" value="1"/>
</dbReference>
<dbReference type="STRING" id="46680.GCA_000807755_03312"/>
<dbReference type="RefSeq" id="WP_088416944.1">
    <property type="nucleotide sequence ID" value="NZ_NJBA01000002.1"/>
</dbReference>
<protein>
    <submittedName>
        <fullName evidence="2">Alpha/beta hydrolase</fullName>
    </submittedName>
</protein>
<dbReference type="GO" id="GO:0047372">
    <property type="term" value="F:monoacylglycerol lipase activity"/>
    <property type="evidence" value="ECO:0007669"/>
    <property type="project" value="TreeGrafter"/>
</dbReference>
<dbReference type="PRINTS" id="PR00111">
    <property type="entry name" value="ABHYDROLASE"/>
</dbReference>
<dbReference type="InterPro" id="IPR050266">
    <property type="entry name" value="AB_hydrolase_sf"/>
</dbReference>
<name>A0A246FCT9_PSENT</name>
<dbReference type="Proteomes" id="UP000198145">
    <property type="component" value="Unassembled WGS sequence"/>
</dbReference>
<dbReference type="SUPFAM" id="SSF53474">
    <property type="entry name" value="alpha/beta-Hydrolases"/>
    <property type="match status" value="1"/>
</dbReference>
<dbReference type="PANTHER" id="PTHR43798">
    <property type="entry name" value="MONOACYLGLYCEROL LIPASE"/>
    <property type="match status" value="1"/>
</dbReference>
<dbReference type="eggNOG" id="COG2267">
    <property type="taxonomic scope" value="Bacteria"/>
</dbReference>
<sequence length="316" mass="35150">MKKALLALLLLIAVAAGVLYAFPSTLLATAQYVESARARLSAHSLQVDDLEITYYEGGQDKAQTILLIHGFGADKSNWPRFARFLTQDYHVIAIDLPGFGDSSKPANISYDVGTQAERLADFMRELGIGRFHVVGNSMGGHIAALLAARHPQEVLSVGLFDNAGITAPHQSELFERLLKGGDNPLVLRSVDDFPTLLDFVFVQPPPLPSRLRDYLAERSLERSEFNGMIFQQLRERYIPLEPELPRITAPTLLLWGDRDRVLDVSSIDVMKPLLKKPSVAILRDCGHVPMIERPEETARLYLDFLQQNHAPVTASN</sequence>
<proteinExistence type="predicted"/>